<keyword evidence="3" id="KW-1185">Reference proteome</keyword>
<dbReference type="Proteomes" id="UP000799428">
    <property type="component" value="Unassembled WGS sequence"/>
</dbReference>
<dbReference type="OrthoDB" id="308383at2759"/>
<dbReference type="EMBL" id="MU005792">
    <property type="protein sequence ID" value="KAF2702831.1"/>
    <property type="molecule type" value="Genomic_DNA"/>
</dbReference>
<dbReference type="InterPro" id="IPR001214">
    <property type="entry name" value="SET_dom"/>
</dbReference>
<dbReference type="InterPro" id="IPR046341">
    <property type="entry name" value="SET_dom_sf"/>
</dbReference>
<name>A0A6G1JRH9_9PLEO</name>
<accession>A0A6G1JRH9</accession>
<dbReference type="InterPro" id="IPR053105">
    <property type="entry name" value="Class_V-like_SAM-MTase"/>
</dbReference>
<proteinExistence type="predicted"/>
<reference evidence="2" key="1">
    <citation type="journal article" date="2020" name="Stud. Mycol.">
        <title>101 Dothideomycetes genomes: a test case for predicting lifestyles and emergence of pathogens.</title>
        <authorList>
            <person name="Haridas S."/>
            <person name="Albert R."/>
            <person name="Binder M."/>
            <person name="Bloem J."/>
            <person name="Labutti K."/>
            <person name="Salamov A."/>
            <person name="Andreopoulos B."/>
            <person name="Baker S."/>
            <person name="Barry K."/>
            <person name="Bills G."/>
            <person name="Bluhm B."/>
            <person name="Cannon C."/>
            <person name="Castanera R."/>
            <person name="Culley D."/>
            <person name="Daum C."/>
            <person name="Ezra D."/>
            <person name="Gonzalez J."/>
            <person name="Henrissat B."/>
            <person name="Kuo A."/>
            <person name="Liang C."/>
            <person name="Lipzen A."/>
            <person name="Lutzoni F."/>
            <person name="Magnuson J."/>
            <person name="Mondo S."/>
            <person name="Nolan M."/>
            <person name="Ohm R."/>
            <person name="Pangilinan J."/>
            <person name="Park H.-J."/>
            <person name="Ramirez L."/>
            <person name="Alfaro M."/>
            <person name="Sun H."/>
            <person name="Tritt A."/>
            <person name="Yoshinaga Y."/>
            <person name="Zwiers L.-H."/>
            <person name="Turgeon B."/>
            <person name="Goodwin S."/>
            <person name="Spatafora J."/>
            <person name="Crous P."/>
            <person name="Grigoriev I."/>
        </authorList>
    </citation>
    <scope>NUCLEOTIDE SEQUENCE</scope>
    <source>
        <strain evidence="2">CBS 279.74</strain>
    </source>
</reference>
<dbReference type="Gene3D" id="2.170.270.10">
    <property type="entry name" value="SET domain"/>
    <property type="match status" value="1"/>
</dbReference>
<evidence type="ECO:0000313" key="3">
    <source>
        <dbReference type="Proteomes" id="UP000799428"/>
    </source>
</evidence>
<dbReference type="SMART" id="SM00317">
    <property type="entry name" value="SET"/>
    <property type="match status" value="1"/>
</dbReference>
<protein>
    <submittedName>
        <fullName evidence="2">SET domain-containing protein</fullName>
    </submittedName>
</protein>
<dbReference type="SUPFAM" id="SSF82199">
    <property type="entry name" value="SET domain"/>
    <property type="match status" value="1"/>
</dbReference>
<sequence>MTRSEVKDSLNTLKRIFEPTRRSHVARRDGLLQALYDSTGKNRKDDPDSIFFYAQDDDGFPTSDPIMNVGGSRVIPTLQLEHSLNPDDWQGEPKPAGVGGRKKNIEVCNDLFPIADFDEEECLHCHQSTDCQCPPRILRDYVRDWNLFWTDGFRIKATEGIGYGLFCNQNEGFSRQFAMGQYTGALLPKSASTKNKSDYYGDIPIGKIGANTTCYIDGASKGSAFRFLNHSCEPNSELVVARCGAGSRRMLVVMATQDIDMGEEITINYGDDYFTDCRCGPCQKHSSKK</sequence>
<dbReference type="PANTHER" id="PTHR47250">
    <property type="entry name" value="HISTONE-LYSINE N-METHYLTRANSFERASE SET-6"/>
    <property type="match status" value="1"/>
</dbReference>
<dbReference type="PROSITE" id="PS50280">
    <property type="entry name" value="SET"/>
    <property type="match status" value="1"/>
</dbReference>
<dbReference type="PANTHER" id="PTHR47250:SF3">
    <property type="entry name" value="HISTONE-LYSINE N-METHYLTRANSFERASE SET-6"/>
    <property type="match status" value="1"/>
</dbReference>
<dbReference type="Pfam" id="PF00856">
    <property type="entry name" value="SET"/>
    <property type="match status" value="1"/>
</dbReference>
<organism evidence="2 3">
    <name type="scientific">Pleomassaria siparia CBS 279.74</name>
    <dbReference type="NCBI Taxonomy" id="1314801"/>
    <lineage>
        <taxon>Eukaryota</taxon>
        <taxon>Fungi</taxon>
        <taxon>Dikarya</taxon>
        <taxon>Ascomycota</taxon>
        <taxon>Pezizomycotina</taxon>
        <taxon>Dothideomycetes</taxon>
        <taxon>Pleosporomycetidae</taxon>
        <taxon>Pleosporales</taxon>
        <taxon>Pleomassariaceae</taxon>
        <taxon>Pleomassaria</taxon>
    </lineage>
</organism>
<evidence type="ECO:0000313" key="2">
    <source>
        <dbReference type="EMBL" id="KAF2702831.1"/>
    </source>
</evidence>
<gene>
    <name evidence="2" type="ORF">K504DRAFT_508637</name>
</gene>
<feature type="domain" description="SET" evidence="1">
    <location>
        <begin position="151"/>
        <end position="270"/>
    </location>
</feature>
<dbReference type="AlphaFoldDB" id="A0A6G1JRH9"/>
<evidence type="ECO:0000259" key="1">
    <source>
        <dbReference type="PROSITE" id="PS50280"/>
    </source>
</evidence>